<sequence>MVSTILVVDIWLSAYNVGLASNQASQVHDWFHFGVGCAYGTRVWFAYWTMRCVTILVKRWRWEHRFASVDPGLFSNSILSAMFHAVWPLYLPPADRSTTIEVLPVVLGVIWLIGSFPLAYAASLVWLRPSHSTSKLVPPLLDRDSYMNEDATPNFASAVYNDMKIKVLWFWVTRCTEFKRRAPAIGGTLHTLSMRIRASKSCRSLAFAQPTVLSSVMTSQATSSRNSA</sequence>
<feature type="chain" id="PRO_5036355586" evidence="2">
    <location>
        <begin position="21"/>
        <end position="228"/>
    </location>
</feature>
<dbReference type="OrthoDB" id="79627at2759"/>
<reference evidence="4 5" key="1">
    <citation type="submission" date="2019-03" db="EMBL/GenBank/DDBJ databases">
        <authorList>
            <person name="Gaulin E."/>
            <person name="Dumas B."/>
        </authorList>
    </citation>
    <scope>NUCLEOTIDE SEQUENCE [LARGE SCALE GENOMIC DNA]</scope>
    <source>
        <strain evidence="4">CBS 568.67</strain>
    </source>
</reference>
<keyword evidence="1" id="KW-0812">Transmembrane</keyword>
<evidence type="ECO:0000256" key="1">
    <source>
        <dbReference type="SAM" id="Phobius"/>
    </source>
</evidence>
<keyword evidence="2" id="KW-0732">Signal</keyword>
<keyword evidence="1" id="KW-1133">Transmembrane helix</keyword>
<keyword evidence="1" id="KW-0472">Membrane</keyword>
<accession>A0A485LDM7</accession>
<evidence type="ECO:0000313" key="5">
    <source>
        <dbReference type="Proteomes" id="UP000332933"/>
    </source>
</evidence>
<feature type="transmembrane region" description="Helical" evidence="1">
    <location>
        <begin position="102"/>
        <end position="127"/>
    </location>
</feature>
<dbReference type="Proteomes" id="UP000332933">
    <property type="component" value="Unassembled WGS sequence"/>
</dbReference>
<proteinExistence type="predicted"/>
<evidence type="ECO:0000313" key="3">
    <source>
        <dbReference type="EMBL" id="KAF0688518.1"/>
    </source>
</evidence>
<dbReference type="AlphaFoldDB" id="A0A485LDM7"/>
<organism evidence="4 5">
    <name type="scientific">Aphanomyces stellatus</name>
    <dbReference type="NCBI Taxonomy" id="120398"/>
    <lineage>
        <taxon>Eukaryota</taxon>
        <taxon>Sar</taxon>
        <taxon>Stramenopiles</taxon>
        <taxon>Oomycota</taxon>
        <taxon>Saprolegniomycetes</taxon>
        <taxon>Saprolegniales</taxon>
        <taxon>Verrucalvaceae</taxon>
        <taxon>Aphanomyces</taxon>
    </lineage>
</organism>
<feature type="transmembrane region" description="Helical" evidence="1">
    <location>
        <begin position="71"/>
        <end position="90"/>
    </location>
</feature>
<feature type="transmembrane region" description="Helical" evidence="1">
    <location>
        <begin position="30"/>
        <end position="50"/>
    </location>
</feature>
<evidence type="ECO:0000313" key="4">
    <source>
        <dbReference type="EMBL" id="VFT96558.1"/>
    </source>
</evidence>
<keyword evidence="5" id="KW-1185">Reference proteome</keyword>
<protein>
    <submittedName>
        <fullName evidence="4">Aste57867_19860 protein</fullName>
    </submittedName>
</protein>
<dbReference type="EMBL" id="VJMH01006718">
    <property type="protein sequence ID" value="KAF0688518.1"/>
    <property type="molecule type" value="Genomic_DNA"/>
</dbReference>
<evidence type="ECO:0000256" key="2">
    <source>
        <dbReference type="SAM" id="SignalP"/>
    </source>
</evidence>
<dbReference type="EMBL" id="CAADRA010006741">
    <property type="protein sequence ID" value="VFT96558.1"/>
    <property type="molecule type" value="Genomic_DNA"/>
</dbReference>
<gene>
    <name evidence="4" type="primary">Aste57867_19860</name>
    <name evidence="3" type="ORF">As57867_019794</name>
    <name evidence="4" type="ORF">ASTE57867_19860</name>
</gene>
<name>A0A485LDM7_9STRA</name>
<feature type="signal peptide" evidence="2">
    <location>
        <begin position="1"/>
        <end position="20"/>
    </location>
</feature>
<reference evidence="3" key="2">
    <citation type="submission" date="2019-06" db="EMBL/GenBank/DDBJ databases">
        <title>Genomics analysis of Aphanomyces spp. identifies a new class of oomycete effector associated with host adaptation.</title>
        <authorList>
            <person name="Gaulin E."/>
        </authorList>
    </citation>
    <scope>NUCLEOTIDE SEQUENCE</scope>
    <source>
        <strain evidence="3">CBS 578.67</strain>
    </source>
</reference>